<gene>
    <name evidence="1" type="primary">ABSGL_05663.1 scaffold 7188</name>
</gene>
<dbReference type="AlphaFoldDB" id="A0A168N805"/>
<reference evidence="1" key="1">
    <citation type="submission" date="2016-04" db="EMBL/GenBank/DDBJ databases">
        <authorList>
            <person name="Evans L.H."/>
            <person name="Alamgir A."/>
            <person name="Owens N."/>
            <person name="Weber N.D."/>
            <person name="Virtaneva K."/>
            <person name="Barbian K."/>
            <person name="Babar A."/>
            <person name="Rosenke K."/>
        </authorList>
    </citation>
    <scope>NUCLEOTIDE SEQUENCE [LARGE SCALE GENOMIC DNA]</scope>
    <source>
        <strain evidence="1">CBS 101.48</strain>
    </source>
</reference>
<accession>A0A168N805</accession>
<dbReference type="Proteomes" id="UP000078561">
    <property type="component" value="Unassembled WGS sequence"/>
</dbReference>
<organism evidence="1">
    <name type="scientific">Absidia glauca</name>
    <name type="common">Pin mould</name>
    <dbReference type="NCBI Taxonomy" id="4829"/>
    <lineage>
        <taxon>Eukaryota</taxon>
        <taxon>Fungi</taxon>
        <taxon>Fungi incertae sedis</taxon>
        <taxon>Mucoromycota</taxon>
        <taxon>Mucoromycotina</taxon>
        <taxon>Mucoromycetes</taxon>
        <taxon>Mucorales</taxon>
        <taxon>Cunninghamellaceae</taxon>
        <taxon>Absidia</taxon>
    </lineage>
</organism>
<proteinExistence type="predicted"/>
<keyword evidence="2" id="KW-1185">Reference proteome</keyword>
<evidence type="ECO:0000313" key="1">
    <source>
        <dbReference type="EMBL" id="SAM00007.1"/>
    </source>
</evidence>
<dbReference type="STRING" id="4829.A0A168N805"/>
<dbReference type="EMBL" id="LT553043">
    <property type="protein sequence ID" value="SAM00007.1"/>
    <property type="molecule type" value="Genomic_DNA"/>
</dbReference>
<evidence type="ECO:0000313" key="2">
    <source>
        <dbReference type="Proteomes" id="UP000078561"/>
    </source>
</evidence>
<name>A0A168N805_ABSGL</name>
<dbReference type="InParanoid" id="A0A168N805"/>
<protein>
    <submittedName>
        <fullName evidence="1">Uncharacterized protein</fullName>
    </submittedName>
</protein>
<sequence>MSDTLSLWNGLYDAGWQSCSTLDSTLKVIHNLSVHEEAVARSLGMMIRTQSSFEHGQGWNVTHFVNAVKIKNEHLEWELVIKYLDHADFAVCDGAGLKLLLDAWAIAEQVMYGVSYQDLPCLFTVSALGKCTWTAQYSISYGVQQLGSSVDSYADIIYNNKGDSGSGHTIFTYQRTNRGNTFGNTTSELSRTHELIPAPIRYLGG</sequence>